<dbReference type="GO" id="GO:0005524">
    <property type="term" value="F:ATP binding"/>
    <property type="evidence" value="ECO:0007669"/>
    <property type="project" value="UniProtKB-KW"/>
</dbReference>
<protein>
    <submittedName>
        <fullName evidence="1">ATP-binding protein</fullName>
    </submittedName>
</protein>
<reference evidence="1 2" key="1">
    <citation type="journal article" date="2019" name="PLoS ONE">
        <title>Pup mortality in New Zealand sea lions (Phocarctos hookeri) at Enderby Island, Auckland Islands, 2013-18.</title>
        <authorList>
            <person name="Michael S.A."/>
            <person name="Hayman D.T.S."/>
            <person name="Gray R."/>
            <person name="Zhang J."/>
            <person name="Rogers L."/>
            <person name="Roe W.D."/>
        </authorList>
    </citation>
    <scope>NUCLEOTIDE SEQUENCE [LARGE SCALE GENOMIC DNA]</scope>
    <source>
        <strain evidence="1 2">SM868</strain>
    </source>
</reference>
<dbReference type="Gene3D" id="3.30.565.10">
    <property type="entry name" value="Histidine kinase-like ATPase, C-terminal domain"/>
    <property type="match status" value="1"/>
</dbReference>
<gene>
    <name evidence="1" type="ORF">GB996_09285</name>
</gene>
<dbReference type="AlphaFoldDB" id="A0A844M2Z7"/>
<dbReference type="OrthoDB" id="9813438at2"/>
<accession>A0A844M2Z7</accession>
<dbReference type="SUPFAM" id="SSF55874">
    <property type="entry name" value="ATPase domain of HSP90 chaperone/DNA topoisomerase II/histidine kinase"/>
    <property type="match status" value="1"/>
</dbReference>
<organism evidence="1 2">
    <name type="scientific">Psychrobacter sanguinis</name>
    <dbReference type="NCBI Taxonomy" id="861445"/>
    <lineage>
        <taxon>Bacteria</taxon>
        <taxon>Pseudomonadati</taxon>
        <taxon>Pseudomonadota</taxon>
        <taxon>Gammaproteobacteria</taxon>
        <taxon>Moraxellales</taxon>
        <taxon>Moraxellaceae</taxon>
        <taxon>Psychrobacter</taxon>
    </lineage>
</organism>
<evidence type="ECO:0000313" key="2">
    <source>
        <dbReference type="Proteomes" id="UP000442109"/>
    </source>
</evidence>
<dbReference type="InterPro" id="IPR036890">
    <property type="entry name" value="HATPase_C_sf"/>
</dbReference>
<keyword evidence="1" id="KW-0067">ATP-binding</keyword>
<dbReference type="RefSeq" id="WP_155587501.1">
    <property type="nucleotide sequence ID" value="NZ_WFKQ01000009.1"/>
</dbReference>
<dbReference type="EMBL" id="WFKQ01000009">
    <property type="protein sequence ID" value="MUG32988.1"/>
    <property type="molecule type" value="Genomic_DNA"/>
</dbReference>
<keyword evidence="1" id="KW-0547">Nucleotide-binding</keyword>
<dbReference type="Proteomes" id="UP000442109">
    <property type="component" value="Unassembled WGS sequence"/>
</dbReference>
<comment type="caution">
    <text evidence="1">The sequence shown here is derived from an EMBL/GenBank/DDBJ whole genome shotgun (WGS) entry which is preliminary data.</text>
</comment>
<name>A0A844M2Z7_9GAMM</name>
<sequence length="496" mass="56959">MPNNITLTPSADLFIQSMRHMGYSLNTAVADVIDNSIAAGAKNIDIFFFQTHNPSLMIVDDGHGMSTDKLYEALTFAYMSPLDTRQHDDLGRFGLGLKTASLSQARKLTVVTSMNSNISCAQWDIDYIVETKEWLLKILDLDDVAGLTEEILSKITPHGTIVIWEDIDRLEVSNENDRFGVSETLINLREHLSLIYHKYLSDGYSDNPIAIRLNNNSILPFDPFLSNNLYTVHQPAEKINLDGSSIVIQTHILPHYSKLTKHEEQVLREKSNLLENQGLYIYRNNRLVVWGSWFGLARKSETTKLARVEVNFDNTTDSMWDIDIKKSAVSLPKVITERLKEVIERIKESSGRVVKSRVQKKRFNDDRPWHRVKSRDAVLYKVNREYTAYSEFEKQLSTEQKRRLNIIIDVIESSLPVHSIYSDIAGKPKSIANIDSSTVDEEGLHTKFLDFVNIFVSDKNAIDKDDLLRLSRNTQLFQEIDDKKMNQWIKDYINEL</sequence>
<evidence type="ECO:0000313" key="1">
    <source>
        <dbReference type="EMBL" id="MUG32988.1"/>
    </source>
</evidence>
<keyword evidence="2" id="KW-1185">Reference proteome</keyword>
<proteinExistence type="predicted"/>
<dbReference type="Pfam" id="PF13589">
    <property type="entry name" value="HATPase_c_3"/>
    <property type="match status" value="1"/>
</dbReference>